<gene>
    <name evidence="2" type="ORF">JGZ15_09245</name>
</gene>
<feature type="domain" description="DUF4440" evidence="1">
    <location>
        <begin position="17"/>
        <end position="97"/>
    </location>
</feature>
<proteinExistence type="predicted"/>
<accession>A0A7T7P0D4</accession>
<dbReference type="Gene3D" id="3.10.450.50">
    <property type="match status" value="1"/>
</dbReference>
<organism evidence="2 3">
    <name type="scientific">Staphylococcus pseudintermedius</name>
    <dbReference type="NCBI Taxonomy" id="283734"/>
    <lineage>
        <taxon>Bacteria</taxon>
        <taxon>Bacillati</taxon>
        <taxon>Bacillota</taxon>
        <taxon>Bacilli</taxon>
        <taxon>Bacillales</taxon>
        <taxon>Staphylococcaceae</taxon>
        <taxon>Staphylococcus</taxon>
        <taxon>Staphylococcus intermedius group</taxon>
    </lineage>
</organism>
<dbReference type="InterPro" id="IPR027843">
    <property type="entry name" value="DUF4440"/>
</dbReference>
<evidence type="ECO:0000313" key="3">
    <source>
        <dbReference type="Proteomes" id="UP000595859"/>
    </source>
</evidence>
<dbReference type="Pfam" id="PF14534">
    <property type="entry name" value="DUF4440"/>
    <property type="match status" value="1"/>
</dbReference>
<evidence type="ECO:0000313" key="2">
    <source>
        <dbReference type="EMBL" id="QQM99229.1"/>
    </source>
</evidence>
<dbReference type="EMBL" id="CP066884">
    <property type="protein sequence ID" value="QQM99229.1"/>
    <property type="molecule type" value="Genomic_DNA"/>
</dbReference>
<sequence>MIEYEWKHLKPENRESGQFIEVLHPDFKEFGMSGKVYDRSDFECIELHVAEYEISDFQVDHLAEDCRLCTYTLIDHTRHIKTNRTSIWKMHEGDWKLLFHQGTVKQDPY</sequence>
<dbReference type="SUPFAM" id="SSF54427">
    <property type="entry name" value="NTF2-like"/>
    <property type="match status" value="1"/>
</dbReference>
<name>A0A7T7P0D4_STAPS</name>
<evidence type="ECO:0000259" key="1">
    <source>
        <dbReference type="Pfam" id="PF14534"/>
    </source>
</evidence>
<dbReference type="InterPro" id="IPR032710">
    <property type="entry name" value="NTF2-like_dom_sf"/>
</dbReference>
<protein>
    <recommendedName>
        <fullName evidence="1">DUF4440 domain-containing protein</fullName>
    </recommendedName>
</protein>
<dbReference type="AlphaFoldDB" id="A0A7T7P0D4"/>
<dbReference type="Proteomes" id="UP000595859">
    <property type="component" value="Chromosome"/>
</dbReference>
<reference evidence="2 3" key="1">
    <citation type="submission" date="2020-12" db="EMBL/GenBank/DDBJ databases">
        <title>Whole genome sequencing and de novo assembly of Staphylococcus pseudintermedius: a novel pangenome approach to unravel pathogenesis of canine pyoderma.</title>
        <authorList>
            <person name="Ferrer L."/>
            <person name="Perez D."/>
            <person name="Fonticoba R."/>
            <person name="Vines J."/>
            <person name="Fabregas N."/>
            <person name="Madronero S."/>
            <person name="Meroni G."/>
            <person name="Martino P."/>
            <person name="Martinez S."/>
            <person name="Cusco A."/>
            <person name="Migura L."/>
            <person name="Francino O."/>
        </authorList>
    </citation>
    <scope>NUCLEOTIDE SEQUENCE [LARGE SCALE GENOMIC DNA]</scope>
    <source>
        <strain evidence="2 3">HSP080</strain>
    </source>
</reference>